<organism evidence="1">
    <name type="scientific">Burkholderia contaminans</name>
    <dbReference type="NCBI Taxonomy" id="488447"/>
    <lineage>
        <taxon>Bacteria</taxon>
        <taxon>Pseudomonadati</taxon>
        <taxon>Pseudomonadota</taxon>
        <taxon>Betaproteobacteria</taxon>
        <taxon>Burkholderiales</taxon>
        <taxon>Burkholderiaceae</taxon>
        <taxon>Burkholderia</taxon>
        <taxon>Burkholderia cepacia complex</taxon>
    </lineage>
</organism>
<name>A0A250LM41_9BURK</name>
<proteinExistence type="predicted"/>
<dbReference type="EMBL" id="AP018360">
    <property type="protein sequence ID" value="BBA45139.1"/>
    <property type="molecule type" value="Genomic_DNA"/>
</dbReference>
<sequence length="65" mass="6956">MSIETPESQSAAEAADDKALVDLALKKDCPANWLAKACRVGCVAAGRRERLRAMLSQRLAESAPN</sequence>
<geneLocation type="plasmid" evidence="1">
    <name>pBC453</name>
</geneLocation>
<dbReference type="AlphaFoldDB" id="A0A250LM41"/>
<reference evidence="1" key="1">
    <citation type="journal article" date="2016" name="Biosci. Biotechnol. Biochem.">
        <title>Bioconversion of AHX to AOH by resting cells of Burkholderia contaminans CH-1.</title>
        <authorList>
            <person name="Choi J.H."/>
            <person name="Kikuchi A."/>
            <person name="Pumkaeo P."/>
            <person name="Hirai H."/>
            <person name="Tokuyama S."/>
            <person name="Kawagishi H."/>
        </authorList>
    </citation>
    <scope>NUCLEOTIDE SEQUENCE</scope>
    <source>
        <strain evidence="1">CH-1</strain>
        <plasmid evidence="1">pBC453</plasmid>
    </source>
</reference>
<accession>A0A250LM41</accession>
<gene>
    <name evidence="1" type="ORF">BCCH1_76500</name>
</gene>
<reference evidence="1" key="2">
    <citation type="journal article" date="2017" name="Genome Announc.">
        <title>High-Quality Draft Genome Sequence of Burkholderia contaminans CH-1, a Gram-Negative Bacterium That Metabolizes 2-Azahypoxanthine, a Plant Growth-Regulating Compound.</title>
        <authorList>
            <person name="Choi J.-H."/>
            <person name="Sugiura H."/>
            <person name="Moriuchi R."/>
            <person name="Kawagishi H."/>
            <person name="Dohra H."/>
        </authorList>
    </citation>
    <scope>NUCLEOTIDE SEQUENCE</scope>
    <source>
        <strain evidence="1">CH-1</strain>
        <plasmid evidence="1">pBC453</plasmid>
    </source>
</reference>
<protein>
    <submittedName>
        <fullName evidence="1">Uncharacterized protein</fullName>
    </submittedName>
</protein>
<evidence type="ECO:0000313" key="1">
    <source>
        <dbReference type="EMBL" id="BBA45139.1"/>
    </source>
</evidence>
<keyword evidence="1" id="KW-0614">Plasmid</keyword>